<dbReference type="PROSITE" id="PS50850">
    <property type="entry name" value="MFS"/>
    <property type="match status" value="1"/>
</dbReference>
<accession>A0A3N4L6B9</accession>
<protein>
    <submittedName>
        <fullName evidence="10">Putative transporter</fullName>
    </submittedName>
</protein>
<dbReference type="PANTHER" id="PTHR23501:SF78">
    <property type="entry name" value="MAJOR FACILITATOR SUPERFAMILY (MFS) PROFILE DOMAIN-CONTAINING PROTEIN-RELATED"/>
    <property type="match status" value="1"/>
</dbReference>
<feature type="transmembrane region" description="Helical" evidence="8">
    <location>
        <begin position="225"/>
        <end position="248"/>
    </location>
</feature>
<comment type="subcellular location">
    <subcellularLocation>
        <location evidence="1">Endomembrane system</location>
        <topology evidence="1">Multi-pass membrane protein</topology>
    </subcellularLocation>
</comment>
<proteinExistence type="inferred from homology"/>
<dbReference type="OrthoDB" id="6770063at2759"/>
<evidence type="ECO:0000256" key="6">
    <source>
        <dbReference type="ARBA" id="ARBA00023136"/>
    </source>
</evidence>
<evidence type="ECO:0000256" key="2">
    <source>
        <dbReference type="ARBA" id="ARBA00008335"/>
    </source>
</evidence>
<dbReference type="Gene3D" id="1.20.1720.10">
    <property type="entry name" value="Multidrug resistance protein D"/>
    <property type="match status" value="1"/>
</dbReference>
<evidence type="ECO:0000256" key="8">
    <source>
        <dbReference type="SAM" id="Phobius"/>
    </source>
</evidence>
<dbReference type="InterPro" id="IPR020846">
    <property type="entry name" value="MFS_dom"/>
</dbReference>
<dbReference type="InterPro" id="IPR011701">
    <property type="entry name" value="MFS"/>
</dbReference>
<feature type="transmembrane region" description="Helical" evidence="8">
    <location>
        <begin position="192"/>
        <end position="213"/>
    </location>
</feature>
<feature type="domain" description="Major facilitator superfamily (MFS) profile" evidence="9">
    <location>
        <begin position="39"/>
        <end position="474"/>
    </location>
</feature>
<dbReference type="GO" id="GO:0046943">
    <property type="term" value="F:carboxylic acid transmembrane transporter activity"/>
    <property type="evidence" value="ECO:0007669"/>
    <property type="project" value="UniProtKB-ARBA"/>
</dbReference>
<evidence type="ECO:0000256" key="7">
    <source>
        <dbReference type="SAM" id="MobiDB-lite"/>
    </source>
</evidence>
<evidence type="ECO:0000256" key="4">
    <source>
        <dbReference type="ARBA" id="ARBA00022692"/>
    </source>
</evidence>
<feature type="transmembrane region" description="Helical" evidence="8">
    <location>
        <begin position="129"/>
        <end position="150"/>
    </location>
</feature>
<dbReference type="SUPFAM" id="SSF103473">
    <property type="entry name" value="MFS general substrate transporter"/>
    <property type="match status" value="1"/>
</dbReference>
<sequence>MAATIAAATAATAAGEGGHVFRDTQDQTNSLSKKRIIVIFLALAMTLFISTIDQTSVSTSLPVIGKDLDAVSTISWVGTSFLIASTAFLLINSRMSDIFGRKTCLLMCLGFLAVGDLLCGFAQTSIQLFVFRALSGIGAGGINSLVMVIVSDITTLKERGKYQGYLETFIALGNGVGPLIGGAFSENVSWRWTFWLPVILIAAATGVVVMMVPKSTVEGSWRVKVGHIDFWGILLSLTAVLFILIPISGGGSTYNWDSPLVIAFLVIGGVASILFVAVEWKIAKVPVMPIRIFEIRAAKIILTHFFLTGIVYWGNLYFLPLYFQNVRGYSPVMSGVMILPLVLAFSVGSSSSGVIISRVGKYNGVLRTGYVLWTAGAGGRIALHRSSHVAVVVITLIIEGIGVGCCFQPGMIVLLANSRKEDRAVATGLRNFIRTVGGAVGLAAFSAILNNVLLSNIPDTVSAASALQFTTATGLTDAEKSGVIDAYMKGIHVIMCTGCPLIGFCLLTSLLIKDVALEGRKEPEPEAVPPGAREKADEKV</sequence>
<dbReference type="InterPro" id="IPR036259">
    <property type="entry name" value="MFS_trans_sf"/>
</dbReference>
<dbReference type="Pfam" id="PF07690">
    <property type="entry name" value="MFS_1"/>
    <property type="match status" value="1"/>
</dbReference>
<dbReference type="GO" id="GO:0005886">
    <property type="term" value="C:plasma membrane"/>
    <property type="evidence" value="ECO:0007669"/>
    <property type="project" value="TreeGrafter"/>
</dbReference>
<keyword evidence="11" id="KW-1185">Reference proteome</keyword>
<name>A0A3N4L6B9_9PEZI</name>
<dbReference type="GO" id="GO:0012505">
    <property type="term" value="C:endomembrane system"/>
    <property type="evidence" value="ECO:0007669"/>
    <property type="project" value="UniProtKB-SubCell"/>
</dbReference>
<feature type="transmembrane region" description="Helical" evidence="8">
    <location>
        <begin position="162"/>
        <end position="180"/>
    </location>
</feature>
<evidence type="ECO:0000313" key="11">
    <source>
        <dbReference type="Proteomes" id="UP000277580"/>
    </source>
</evidence>
<feature type="transmembrane region" description="Helical" evidence="8">
    <location>
        <begin position="301"/>
        <end position="323"/>
    </location>
</feature>
<dbReference type="Proteomes" id="UP000277580">
    <property type="component" value="Unassembled WGS sequence"/>
</dbReference>
<feature type="transmembrane region" description="Helical" evidence="8">
    <location>
        <begin position="491"/>
        <end position="512"/>
    </location>
</feature>
<feature type="region of interest" description="Disordered" evidence="7">
    <location>
        <begin position="520"/>
        <end position="540"/>
    </location>
</feature>
<dbReference type="EMBL" id="ML119107">
    <property type="protein sequence ID" value="RPB17019.1"/>
    <property type="molecule type" value="Genomic_DNA"/>
</dbReference>
<evidence type="ECO:0000256" key="3">
    <source>
        <dbReference type="ARBA" id="ARBA00022448"/>
    </source>
</evidence>
<dbReference type="PANTHER" id="PTHR23501">
    <property type="entry name" value="MAJOR FACILITATOR SUPERFAMILY"/>
    <property type="match status" value="1"/>
</dbReference>
<evidence type="ECO:0000256" key="1">
    <source>
        <dbReference type="ARBA" id="ARBA00004127"/>
    </source>
</evidence>
<dbReference type="FunFam" id="1.20.1720.10:FF:000013">
    <property type="entry name" value="Related to multidrug resistance proteins"/>
    <property type="match status" value="1"/>
</dbReference>
<comment type="similarity">
    <text evidence="2">Belongs to the major facilitator superfamily.</text>
</comment>
<keyword evidence="4 8" id="KW-0812">Transmembrane</keyword>
<dbReference type="PRINTS" id="PR01036">
    <property type="entry name" value="TCRTETB"/>
</dbReference>
<feature type="transmembrane region" description="Helical" evidence="8">
    <location>
        <begin position="335"/>
        <end position="357"/>
    </location>
</feature>
<dbReference type="STRING" id="1392247.A0A3N4L6B9"/>
<evidence type="ECO:0000256" key="5">
    <source>
        <dbReference type="ARBA" id="ARBA00022989"/>
    </source>
</evidence>
<evidence type="ECO:0000313" key="10">
    <source>
        <dbReference type="EMBL" id="RPB17019.1"/>
    </source>
</evidence>
<gene>
    <name evidence="10" type="ORF">P167DRAFT_516363</name>
</gene>
<reference evidence="10 11" key="1">
    <citation type="journal article" date="2018" name="Nat. Ecol. Evol.">
        <title>Pezizomycetes genomes reveal the molecular basis of ectomycorrhizal truffle lifestyle.</title>
        <authorList>
            <person name="Murat C."/>
            <person name="Payen T."/>
            <person name="Noel B."/>
            <person name="Kuo A."/>
            <person name="Morin E."/>
            <person name="Chen J."/>
            <person name="Kohler A."/>
            <person name="Krizsan K."/>
            <person name="Balestrini R."/>
            <person name="Da Silva C."/>
            <person name="Montanini B."/>
            <person name="Hainaut M."/>
            <person name="Levati E."/>
            <person name="Barry K.W."/>
            <person name="Belfiori B."/>
            <person name="Cichocki N."/>
            <person name="Clum A."/>
            <person name="Dockter R.B."/>
            <person name="Fauchery L."/>
            <person name="Guy J."/>
            <person name="Iotti M."/>
            <person name="Le Tacon F."/>
            <person name="Lindquist E.A."/>
            <person name="Lipzen A."/>
            <person name="Malagnac F."/>
            <person name="Mello A."/>
            <person name="Molinier V."/>
            <person name="Miyauchi S."/>
            <person name="Poulain J."/>
            <person name="Riccioni C."/>
            <person name="Rubini A."/>
            <person name="Sitrit Y."/>
            <person name="Splivallo R."/>
            <person name="Traeger S."/>
            <person name="Wang M."/>
            <person name="Zifcakova L."/>
            <person name="Wipf D."/>
            <person name="Zambonelli A."/>
            <person name="Paolocci F."/>
            <person name="Nowrousian M."/>
            <person name="Ottonello S."/>
            <person name="Baldrian P."/>
            <person name="Spatafora J.W."/>
            <person name="Henrissat B."/>
            <person name="Nagy L.G."/>
            <person name="Aury J.M."/>
            <person name="Wincker P."/>
            <person name="Grigoriev I.V."/>
            <person name="Bonfante P."/>
            <person name="Martin F.M."/>
        </authorList>
    </citation>
    <scope>NUCLEOTIDE SEQUENCE [LARGE SCALE GENOMIC DNA]</scope>
    <source>
        <strain evidence="10 11">CCBAS932</strain>
    </source>
</reference>
<dbReference type="AlphaFoldDB" id="A0A3N4L6B9"/>
<feature type="transmembrane region" description="Helical" evidence="8">
    <location>
        <begin position="389"/>
        <end position="415"/>
    </location>
</feature>
<feature type="transmembrane region" description="Helical" evidence="8">
    <location>
        <begin position="73"/>
        <end position="91"/>
    </location>
</feature>
<keyword evidence="5 8" id="KW-1133">Transmembrane helix</keyword>
<keyword evidence="6 8" id="KW-0472">Membrane</keyword>
<feature type="transmembrane region" description="Helical" evidence="8">
    <location>
        <begin position="103"/>
        <end position="123"/>
    </location>
</feature>
<evidence type="ECO:0000259" key="9">
    <source>
        <dbReference type="PROSITE" id="PS50850"/>
    </source>
</evidence>
<organism evidence="10 11">
    <name type="scientific">Morchella conica CCBAS932</name>
    <dbReference type="NCBI Taxonomy" id="1392247"/>
    <lineage>
        <taxon>Eukaryota</taxon>
        <taxon>Fungi</taxon>
        <taxon>Dikarya</taxon>
        <taxon>Ascomycota</taxon>
        <taxon>Pezizomycotina</taxon>
        <taxon>Pezizomycetes</taxon>
        <taxon>Pezizales</taxon>
        <taxon>Morchellaceae</taxon>
        <taxon>Morchella</taxon>
    </lineage>
</organism>
<keyword evidence="3" id="KW-0813">Transport</keyword>
<dbReference type="InParanoid" id="A0A3N4L6B9"/>
<feature type="transmembrane region" description="Helical" evidence="8">
    <location>
        <begin position="36"/>
        <end position="53"/>
    </location>
</feature>
<feature type="transmembrane region" description="Helical" evidence="8">
    <location>
        <begin position="260"/>
        <end position="280"/>
    </location>
</feature>
<dbReference type="Gene3D" id="1.20.1250.20">
    <property type="entry name" value="MFS general substrate transporter like domains"/>
    <property type="match status" value="1"/>
</dbReference>
<feature type="transmembrane region" description="Helical" evidence="8">
    <location>
        <begin position="436"/>
        <end position="454"/>
    </location>
</feature>